<feature type="domain" description="Serine aminopeptidase S33" evidence="2">
    <location>
        <begin position="74"/>
        <end position="277"/>
    </location>
</feature>
<dbReference type="Pfam" id="PF12146">
    <property type="entry name" value="Hydrolase_4"/>
    <property type="match status" value="1"/>
</dbReference>
<dbReference type="SUPFAM" id="SSF53474">
    <property type="entry name" value="alpha/beta-Hydrolases"/>
    <property type="match status" value="1"/>
</dbReference>
<dbReference type="InterPro" id="IPR022742">
    <property type="entry name" value="Hydrolase_4"/>
</dbReference>
<dbReference type="PANTHER" id="PTHR43265:SF1">
    <property type="entry name" value="ESTERASE ESTD"/>
    <property type="match status" value="1"/>
</dbReference>
<dbReference type="GO" id="GO:0052689">
    <property type="term" value="F:carboxylic ester hydrolase activity"/>
    <property type="evidence" value="ECO:0007669"/>
    <property type="project" value="TreeGrafter"/>
</dbReference>
<keyword evidence="1" id="KW-0732">Signal</keyword>
<dbReference type="RefSeq" id="WP_340330870.1">
    <property type="nucleotide sequence ID" value="NZ_JAZHOF010000007.1"/>
</dbReference>
<proteinExistence type="predicted"/>
<evidence type="ECO:0000259" key="2">
    <source>
        <dbReference type="Pfam" id="PF12146"/>
    </source>
</evidence>
<name>A0AAW9RW36_9HYPH</name>
<dbReference type="EMBL" id="JAZHOF010000007">
    <property type="protein sequence ID" value="MEJ8573169.1"/>
    <property type="molecule type" value="Genomic_DNA"/>
</dbReference>
<protein>
    <submittedName>
        <fullName evidence="3">Alpha/beta fold hydrolase</fullName>
    </submittedName>
</protein>
<feature type="signal peptide" evidence="1">
    <location>
        <begin position="1"/>
        <end position="21"/>
    </location>
</feature>
<accession>A0AAW9RW36</accession>
<sequence>MNGRVLAALAAILMSNPPAQAFGGSEVVVETDGGALHGTLTVPDTGGPVPVAFIMPGSGPTDRDGNQPGLEQDVYRHLADGLADAGIASLRIDKRGVGASAAALDSEAGVTIDTYLDDARAWTRMMAADERFSDVFLLGHSEGALYAILVAETEPTAGVVLASGTGRPAAELIRWQLDERGIGDPLRTEAERILVELEVGRTVADPPAALAALFRESVQAYLISWFAIDPAERLAGLDVPVLVLHGTTDLQVPVADARRLAAANETAELAILEGTNHILREAPAEMTANLATYSRPDLPLADGVIPAITSFILTEAGR</sequence>
<evidence type="ECO:0000313" key="4">
    <source>
        <dbReference type="Proteomes" id="UP001378188"/>
    </source>
</evidence>
<keyword evidence="3" id="KW-0378">Hydrolase</keyword>
<dbReference type="InterPro" id="IPR053145">
    <property type="entry name" value="AB_hydrolase_Est10"/>
</dbReference>
<reference evidence="3 4" key="1">
    <citation type="submission" date="2024-02" db="EMBL/GenBank/DDBJ databases">
        <title>Genome analysis and characterization of Microbaculum marinisediminis sp. nov., isolated from marine sediment.</title>
        <authorList>
            <person name="Du Z.-J."/>
            <person name="Ye Y.-Q."/>
            <person name="Zhang Z.-R."/>
            <person name="Yuan S.-M."/>
            <person name="Zhang X.-Y."/>
        </authorList>
    </citation>
    <scope>NUCLEOTIDE SEQUENCE [LARGE SCALE GENOMIC DNA]</scope>
    <source>
        <strain evidence="3 4">SDUM1044001</strain>
    </source>
</reference>
<evidence type="ECO:0000256" key="1">
    <source>
        <dbReference type="SAM" id="SignalP"/>
    </source>
</evidence>
<comment type="caution">
    <text evidence="3">The sequence shown here is derived from an EMBL/GenBank/DDBJ whole genome shotgun (WGS) entry which is preliminary data.</text>
</comment>
<gene>
    <name evidence="3" type="ORF">V3328_16880</name>
</gene>
<dbReference type="InterPro" id="IPR029058">
    <property type="entry name" value="AB_hydrolase_fold"/>
</dbReference>
<dbReference type="PANTHER" id="PTHR43265">
    <property type="entry name" value="ESTERASE ESTD"/>
    <property type="match status" value="1"/>
</dbReference>
<feature type="chain" id="PRO_5043353717" evidence="1">
    <location>
        <begin position="22"/>
        <end position="318"/>
    </location>
</feature>
<organism evidence="3 4">
    <name type="scientific">Microbaculum marinum</name>
    <dbReference type="NCBI Taxonomy" id="1764581"/>
    <lineage>
        <taxon>Bacteria</taxon>
        <taxon>Pseudomonadati</taxon>
        <taxon>Pseudomonadota</taxon>
        <taxon>Alphaproteobacteria</taxon>
        <taxon>Hyphomicrobiales</taxon>
        <taxon>Tepidamorphaceae</taxon>
        <taxon>Microbaculum</taxon>
    </lineage>
</organism>
<dbReference type="AlphaFoldDB" id="A0AAW9RW36"/>
<dbReference type="Gene3D" id="3.40.50.1820">
    <property type="entry name" value="alpha/beta hydrolase"/>
    <property type="match status" value="1"/>
</dbReference>
<dbReference type="Proteomes" id="UP001378188">
    <property type="component" value="Unassembled WGS sequence"/>
</dbReference>
<evidence type="ECO:0000313" key="3">
    <source>
        <dbReference type="EMBL" id="MEJ8573169.1"/>
    </source>
</evidence>
<keyword evidence="4" id="KW-1185">Reference proteome</keyword>